<dbReference type="InterPro" id="IPR001138">
    <property type="entry name" value="Zn2Cys6_DnaBD"/>
</dbReference>
<dbReference type="PANTHER" id="PTHR31001:SF87">
    <property type="entry name" value="COL-21"/>
    <property type="match status" value="1"/>
</dbReference>
<evidence type="ECO:0000313" key="6">
    <source>
        <dbReference type="EMBL" id="KAL2075913.1"/>
    </source>
</evidence>
<dbReference type="InterPro" id="IPR036864">
    <property type="entry name" value="Zn2-C6_fun-type_DNA-bd_sf"/>
</dbReference>
<dbReference type="PROSITE" id="PS00463">
    <property type="entry name" value="ZN2_CY6_FUNGAL_1"/>
    <property type="match status" value="1"/>
</dbReference>
<feature type="region of interest" description="Disordered" evidence="4">
    <location>
        <begin position="1"/>
        <end position="29"/>
    </location>
</feature>
<organism evidence="6 7">
    <name type="scientific">Oculimacula yallundae</name>
    <dbReference type="NCBI Taxonomy" id="86028"/>
    <lineage>
        <taxon>Eukaryota</taxon>
        <taxon>Fungi</taxon>
        <taxon>Dikarya</taxon>
        <taxon>Ascomycota</taxon>
        <taxon>Pezizomycotina</taxon>
        <taxon>Leotiomycetes</taxon>
        <taxon>Helotiales</taxon>
        <taxon>Ploettnerulaceae</taxon>
        <taxon>Oculimacula</taxon>
    </lineage>
</organism>
<dbReference type="SUPFAM" id="SSF57701">
    <property type="entry name" value="Zn2/Cys6 DNA-binding domain"/>
    <property type="match status" value="1"/>
</dbReference>
<gene>
    <name evidence="6" type="ORF">VTL71DRAFT_856</name>
</gene>
<reference evidence="6 7" key="1">
    <citation type="journal article" date="2024" name="Commun. Biol.">
        <title>Comparative genomic analysis of thermophilic fungi reveals convergent evolutionary adaptations and gene losses.</title>
        <authorList>
            <person name="Steindorff A.S."/>
            <person name="Aguilar-Pontes M.V."/>
            <person name="Robinson A.J."/>
            <person name="Andreopoulos B."/>
            <person name="LaButti K."/>
            <person name="Kuo A."/>
            <person name="Mondo S."/>
            <person name="Riley R."/>
            <person name="Otillar R."/>
            <person name="Haridas S."/>
            <person name="Lipzen A."/>
            <person name="Grimwood J."/>
            <person name="Schmutz J."/>
            <person name="Clum A."/>
            <person name="Reid I.D."/>
            <person name="Moisan M.C."/>
            <person name="Butler G."/>
            <person name="Nguyen T.T.M."/>
            <person name="Dewar K."/>
            <person name="Conant G."/>
            <person name="Drula E."/>
            <person name="Henrissat B."/>
            <person name="Hansel C."/>
            <person name="Singer S."/>
            <person name="Hutchinson M.I."/>
            <person name="de Vries R.P."/>
            <person name="Natvig D.O."/>
            <person name="Powell A.J."/>
            <person name="Tsang A."/>
            <person name="Grigoriev I.V."/>
        </authorList>
    </citation>
    <scope>NUCLEOTIDE SEQUENCE [LARGE SCALE GENOMIC DNA]</scope>
    <source>
        <strain evidence="6 7">CBS 494.80</strain>
    </source>
</reference>
<keyword evidence="2" id="KW-0479">Metal-binding</keyword>
<dbReference type="Gene3D" id="4.10.240.10">
    <property type="entry name" value="Zn(2)-C6 fungal-type DNA-binding domain"/>
    <property type="match status" value="1"/>
</dbReference>
<dbReference type="SMART" id="SM00906">
    <property type="entry name" value="Fungal_trans"/>
    <property type="match status" value="1"/>
</dbReference>
<dbReference type="InterPro" id="IPR050613">
    <property type="entry name" value="Sec_Metabolite_Reg"/>
</dbReference>
<dbReference type="Pfam" id="PF00172">
    <property type="entry name" value="Zn_clus"/>
    <property type="match status" value="1"/>
</dbReference>
<evidence type="ECO:0000256" key="3">
    <source>
        <dbReference type="ARBA" id="ARBA00023242"/>
    </source>
</evidence>
<feature type="region of interest" description="Disordered" evidence="4">
    <location>
        <begin position="607"/>
        <end position="690"/>
    </location>
</feature>
<sequence length="792" mass="87937">MMEQTMEPSTDVKHRPRPTSPSKPPRKRKRIVISCTECHRRKQKCDRQSPCSNCIARNKHALCQYENESARKQQLLEESANGNGSSEDGGGFKVIKQESETAAQVSAFGYAKSNGNNNTTLGIFNKLENLDAGTPSAMSLMISSSAGQGGLREKYKSMIRQLPAKPYIELLIACFFREVNWQYSPLDEGTFRDQLKSWHSLSFSTLNKGPQELPPDLQFFPALLFQTLAMALQFQPVDYDQSLDSLKYAAGMSFDDLASDYSDSGCQILCLLGKRHTTLVTVQAGFLRTAYLKNCGMVPESWHYLSQTIRDAQEVGLHKANISQYHRKVEEKPEDVLENLWQEQLRRRMWLILSLWDIHMAIILGRPTTVDPRDGKPKFPIDAPTPRNRREVAPAPRTDSDPPTSLTMLLWLAEVAAPLWDIFNLEKEDPHQNNYPKLELMHKMINQITLHTPPFFRTQNPDTTFDLHPDCFWLSSARSILQNAAAFTIMALHRPYIFTNSNSRTAALKAGLDILRAQRTYFNLLSIRHYKMFALVLNTFDAIVLVAAIYILHPTENPEYLDDTLQHFQWGMDRFETMSARNAMANSALSVLKVICVRLRKALNRPAKAEAPSSVSTSTTPAAPTPDYTSTPQYSASSHPSSASTSSTNQSAVTSTNTATSTSTAPTAPTQYTLPTISNMTESTPIPTSIPLPISTSTPATAANWEAFSLPPTFDFSSMAPLQPMHDLLFNDLGGTMDGGLGLGAAGMQTPGIWGPGSVSANGNGVPDATGWQFEGDFGNDSFWGFMNTYNA</sequence>
<comment type="caution">
    <text evidence="6">The sequence shown here is derived from an EMBL/GenBank/DDBJ whole genome shotgun (WGS) entry which is preliminary data.</text>
</comment>
<dbReference type="Proteomes" id="UP001595075">
    <property type="component" value="Unassembled WGS sequence"/>
</dbReference>
<keyword evidence="3" id="KW-0539">Nucleus</keyword>
<feature type="compositionally biased region" description="Low complexity" evidence="4">
    <location>
        <begin position="611"/>
        <end position="673"/>
    </location>
</feature>
<name>A0ABR4D186_9HELO</name>
<feature type="domain" description="Zn(2)-C6 fungal-type" evidence="5">
    <location>
        <begin position="34"/>
        <end position="65"/>
    </location>
</feature>
<protein>
    <recommendedName>
        <fullName evidence="5">Zn(2)-C6 fungal-type domain-containing protein</fullName>
    </recommendedName>
</protein>
<evidence type="ECO:0000256" key="1">
    <source>
        <dbReference type="ARBA" id="ARBA00004123"/>
    </source>
</evidence>
<dbReference type="Pfam" id="PF04082">
    <property type="entry name" value="Fungal_trans"/>
    <property type="match status" value="1"/>
</dbReference>
<dbReference type="PANTHER" id="PTHR31001">
    <property type="entry name" value="UNCHARACTERIZED TRANSCRIPTIONAL REGULATORY PROTEIN"/>
    <property type="match status" value="1"/>
</dbReference>
<dbReference type="InterPro" id="IPR007219">
    <property type="entry name" value="XnlR_reg_dom"/>
</dbReference>
<dbReference type="CDD" id="cd00067">
    <property type="entry name" value="GAL4"/>
    <property type="match status" value="1"/>
</dbReference>
<dbReference type="EMBL" id="JAZHXI010000001">
    <property type="protein sequence ID" value="KAL2075913.1"/>
    <property type="molecule type" value="Genomic_DNA"/>
</dbReference>
<proteinExistence type="predicted"/>
<evidence type="ECO:0000256" key="4">
    <source>
        <dbReference type="SAM" id="MobiDB-lite"/>
    </source>
</evidence>
<evidence type="ECO:0000256" key="2">
    <source>
        <dbReference type="ARBA" id="ARBA00022723"/>
    </source>
</evidence>
<dbReference type="CDD" id="cd12148">
    <property type="entry name" value="fungal_TF_MHR"/>
    <property type="match status" value="1"/>
</dbReference>
<evidence type="ECO:0000313" key="7">
    <source>
        <dbReference type="Proteomes" id="UP001595075"/>
    </source>
</evidence>
<accession>A0ABR4D186</accession>
<keyword evidence="7" id="KW-1185">Reference proteome</keyword>
<evidence type="ECO:0000259" key="5">
    <source>
        <dbReference type="PROSITE" id="PS50048"/>
    </source>
</evidence>
<comment type="subcellular location">
    <subcellularLocation>
        <location evidence="1">Nucleus</location>
    </subcellularLocation>
</comment>
<dbReference type="PROSITE" id="PS50048">
    <property type="entry name" value="ZN2_CY6_FUNGAL_2"/>
    <property type="match status" value="1"/>
</dbReference>
<feature type="region of interest" description="Disordered" evidence="4">
    <location>
        <begin position="373"/>
        <end position="401"/>
    </location>
</feature>
<dbReference type="SMART" id="SM00066">
    <property type="entry name" value="GAL4"/>
    <property type="match status" value="1"/>
</dbReference>